<accession>C0NR23</accession>
<dbReference type="GeneID" id="69038469"/>
<name>C0NR23_AJECG</name>
<proteinExistence type="predicted"/>
<evidence type="ECO:0000313" key="2">
    <source>
        <dbReference type="Proteomes" id="UP000001631"/>
    </source>
</evidence>
<gene>
    <name evidence="1" type="ORF">HCBG_05453</name>
</gene>
<dbReference type="RefSeq" id="XP_045286618.1">
    <property type="nucleotide sequence ID" value="XM_045432502.1"/>
</dbReference>
<reference evidence="1" key="1">
    <citation type="submission" date="2009-02" db="EMBL/GenBank/DDBJ databases">
        <title>The Genome Sequence of Ajellomyces capsulatus strain G186AR.</title>
        <authorList>
            <consortium name="The Broad Institute Genome Sequencing Platform"/>
            <person name="Champion M."/>
            <person name="Cuomo C."/>
            <person name="Ma L.-J."/>
            <person name="Henn M.R."/>
            <person name="Sil A."/>
            <person name="Goldman B."/>
            <person name="Young S.K."/>
            <person name="Kodira C.D."/>
            <person name="Zeng Q."/>
            <person name="Koehrsen M."/>
            <person name="Alvarado L."/>
            <person name="Berlin A."/>
            <person name="Borenstein D."/>
            <person name="Chen Z."/>
            <person name="Engels R."/>
            <person name="Freedman E."/>
            <person name="Gellesch M."/>
            <person name="Goldberg J."/>
            <person name="Griggs A."/>
            <person name="Gujja S."/>
            <person name="Heiman D."/>
            <person name="Hepburn T."/>
            <person name="Howarth C."/>
            <person name="Jen D."/>
            <person name="Larson L."/>
            <person name="Lewis B."/>
            <person name="Mehta T."/>
            <person name="Park D."/>
            <person name="Pearson M."/>
            <person name="Roberts A."/>
            <person name="Saif S."/>
            <person name="Shea T."/>
            <person name="Shenoy N."/>
            <person name="Sisk P."/>
            <person name="Stolte C."/>
            <person name="Sykes S."/>
            <person name="Walk T."/>
            <person name="White J."/>
            <person name="Yandava C."/>
            <person name="Klein B."/>
            <person name="McEwen J.G."/>
            <person name="Puccia R."/>
            <person name="Goldman G.H."/>
            <person name="Felipe M.S."/>
            <person name="Nino-Vega G."/>
            <person name="San-Blas G."/>
            <person name="Taylor J."/>
            <person name="Mendoza L."/>
            <person name="Galagan J."/>
            <person name="Nusbaum C."/>
            <person name="Birren B."/>
        </authorList>
    </citation>
    <scope>NUCLEOTIDE SEQUENCE</scope>
    <source>
        <strain evidence="1">G186AR</strain>
    </source>
</reference>
<dbReference type="InParanoid" id="C0NR23"/>
<protein>
    <submittedName>
        <fullName evidence="1">Uncharacterized protein</fullName>
    </submittedName>
</protein>
<dbReference type="Proteomes" id="UP000001631">
    <property type="component" value="Unassembled WGS sequence"/>
</dbReference>
<keyword evidence="2" id="KW-1185">Reference proteome</keyword>
<evidence type="ECO:0000313" key="1">
    <source>
        <dbReference type="EMBL" id="EEH06137.1"/>
    </source>
</evidence>
<sequence>MGIKGRILMHYVNRICARLKYPQYQNDWILYERIPFENSWHCKAFKLTIVQEALLIRKINATLREEPEGSASAHEVGARIPMLQENNLLDINYPRGSIASMDRAG</sequence>
<dbReference type="HOGENOM" id="CLU_2235808_0_0_1"/>
<dbReference type="STRING" id="447093.C0NR23"/>
<dbReference type="AlphaFoldDB" id="C0NR23"/>
<organism evidence="1 2">
    <name type="scientific">Ajellomyces capsulatus (strain G186AR / H82 / ATCC MYA-2454 / RMSCC 2432)</name>
    <name type="common">Darling's disease fungus</name>
    <name type="synonym">Histoplasma capsulatum</name>
    <dbReference type="NCBI Taxonomy" id="447093"/>
    <lineage>
        <taxon>Eukaryota</taxon>
        <taxon>Fungi</taxon>
        <taxon>Dikarya</taxon>
        <taxon>Ascomycota</taxon>
        <taxon>Pezizomycotina</taxon>
        <taxon>Eurotiomycetes</taxon>
        <taxon>Eurotiomycetidae</taxon>
        <taxon>Onygenales</taxon>
        <taxon>Ajellomycetaceae</taxon>
        <taxon>Histoplasma</taxon>
    </lineage>
</organism>
<dbReference type="EMBL" id="GG663369">
    <property type="protein sequence ID" value="EEH06137.1"/>
    <property type="molecule type" value="Genomic_DNA"/>
</dbReference>